<feature type="transmembrane region" description="Helical" evidence="5">
    <location>
        <begin position="47"/>
        <end position="67"/>
    </location>
</feature>
<feature type="transmembrane region" description="Helical" evidence="5">
    <location>
        <begin position="510"/>
        <end position="533"/>
    </location>
</feature>
<feature type="transmembrane region" description="Helical" evidence="5">
    <location>
        <begin position="232"/>
        <end position="256"/>
    </location>
</feature>
<accession>A0AAT9GQN8</accession>
<dbReference type="InterPro" id="IPR052962">
    <property type="entry name" value="AA_Transporter_AGT"/>
</dbReference>
<evidence type="ECO:0000313" key="6">
    <source>
        <dbReference type="EMBL" id="BFH72951.1"/>
    </source>
</evidence>
<feature type="transmembrane region" description="Helical" evidence="5">
    <location>
        <begin position="539"/>
        <end position="558"/>
    </location>
</feature>
<feature type="transmembrane region" description="Helical" evidence="5">
    <location>
        <begin position="427"/>
        <end position="443"/>
    </location>
</feature>
<dbReference type="GeneID" id="92353827"/>
<protein>
    <submittedName>
        <fullName evidence="6">APC family permease</fullName>
    </submittedName>
</protein>
<dbReference type="RefSeq" id="WP_369611138.1">
    <property type="nucleotide sequence ID" value="NZ_AP031322.1"/>
</dbReference>
<feature type="transmembrane region" description="Helical" evidence="5">
    <location>
        <begin position="20"/>
        <end position="41"/>
    </location>
</feature>
<feature type="transmembrane region" description="Helical" evidence="5">
    <location>
        <begin position="292"/>
        <end position="312"/>
    </location>
</feature>
<comment type="subcellular location">
    <subcellularLocation>
        <location evidence="1">Membrane</location>
        <topology evidence="1">Multi-pass membrane protein</topology>
    </subcellularLocation>
</comment>
<feature type="transmembrane region" description="Helical" evidence="5">
    <location>
        <begin position="340"/>
        <end position="357"/>
    </location>
</feature>
<feature type="transmembrane region" description="Helical" evidence="5">
    <location>
        <begin position="479"/>
        <end position="498"/>
    </location>
</feature>
<keyword evidence="2 5" id="KW-0812">Transmembrane</keyword>
<feature type="transmembrane region" description="Helical" evidence="5">
    <location>
        <begin position="194"/>
        <end position="211"/>
    </location>
</feature>
<dbReference type="EMBL" id="AP031322">
    <property type="protein sequence ID" value="BFH72951.1"/>
    <property type="molecule type" value="Genomic_DNA"/>
</dbReference>
<evidence type="ECO:0000256" key="4">
    <source>
        <dbReference type="ARBA" id="ARBA00023136"/>
    </source>
</evidence>
<evidence type="ECO:0000256" key="1">
    <source>
        <dbReference type="ARBA" id="ARBA00004141"/>
    </source>
</evidence>
<feature type="transmembrane region" description="Helical" evidence="5">
    <location>
        <begin position="450"/>
        <end position="467"/>
    </location>
</feature>
<dbReference type="GO" id="GO:0022857">
    <property type="term" value="F:transmembrane transporter activity"/>
    <property type="evidence" value="ECO:0007669"/>
    <property type="project" value="InterPro"/>
</dbReference>
<dbReference type="Pfam" id="PF13520">
    <property type="entry name" value="AA_permease_2"/>
    <property type="match status" value="1"/>
</dbReference>
<proteinExistence type="predicted"/>
<evidence type="ECO:0000256" key="5">
    <source>
        <dbReference type="SAM" id="Phobius"/>
    </source>
</evidence>
<evidence type="ECO:0000256" key="3">
    <source>
        <dbReference type="ARBA" id="ARBA00022989"/>
    </source>
</evidence>
<evidence type="ECO:0000256" key="2">
    <source>
        <dbReference type="ARBA" id="ARBA00022692"/>
    </source>
</evidence>
<reference evidence="6" key="1">
    <citation type="submission" date="2024-03" db="EMBL/GenBank/DDBJ databases">
        <title>Complete genome sequence of Sulfurisphaera javensis strain KD-1.</title>
        <authorList>
            <person name="Sakai H."/>
            <person name="Nur N."/>
            <person name="Suwanto A."/>
            <person name="Kurosawa N."/>
        </authorList>
    </citation>
    <scope>NUCLEOTIDE SEQUENCE</scope>
    <source>
        <strain evidence="6">KD-1</strain>
    </source>
</reference>
<keyword evidence="3 5" id="KW-1133">Transmembrane helix</keyword>
<organism evidence="6">
    <name type="scientific">Sulfurisphaera javensis</name>
    <dbReference type="NCBI Taxonomy" id="2049879"/>
    <lineage>
        <taxon>Archaea</taxon>
        <taxon>Thermoproteota</taxon>
        <taxon>Thermoprotei</taxon>
        <taxon>Sulfolobales</taxon>
        <taxon>Sulfolobaceae</taxon>
        <taxon>Sulfurisphaera</taxon>
    </lineage>
</organism>
<keyword evidence="4 5" id="KW-0472">Membrane</keyword>
<feature type="transmembrane region" description="Helical" evidence="5">
    <location>
        <begin position="164"/>
        <end position="182"/>
    </location>
</feature>
<name>A0AAT9GQN8_9CREN</name>
<feature type="transmembrane region" description="Helical" evidence="5">
    <location>
        <begin position="88"/>
        <end position="113"/>
    </location>
</feature>
<sequence>MELNSDEKLKKVLSKWELTYLSLGGIIGSGWLFAPLGAAAYAGVYSIFSWIISGFMMIIIALTYAEIASMLPRSGGIIRYPHYTHGKIVGFFMFWEYLISAVSTVSVEAVGAVTYLSHFLPSLYSNGQLSLKGILLTYLLIIIFFFANYYGVKILGRISHGMGWWKLIIPTITTIILFFFINSTNFTLPSNFEGMFYAIPASGIVFSYLGFRQAIEYGGEGKNPQKDIPFALLSSLSIAMVLFTLLQIGFIGALNISSANWKSLLSSPISNSPIFSVLQIHSIASIELPLDFWLTILIFDSIVSPIGTGIIYTGTSARTIYASATNGYLPKLFAKVNEKGIPEISLYVSIISAGLFLLPLPSWFAIVNISSTATVTTYIMGGIELESFRKLYPHIKRPFSLPYWRMISPLSTIFASLLVYWSGFSTLFYIIVIGLLGLSFYLLLSSEKKIINLISIINITVISILFYRFTNNLNNANNLFFFIFLVIVSLSIISQLILYKDKREVRASYWLIIFLVMIITLSYFSSFGLYTVIEFPYDTLILGVLMLIIHYLAVNTSIPIQT</sequence>
<dbReference type="AlphaFoldDB" id="A0AAT9GQN8"/>
<dbReference type="KEGG" id="sjv:SJAV_08950"/>
<gene>
    <name evidence="6" type="ORF">SJAV_08950</name>
</gene>
<dbReference type="InterPro" id="IPR002293">
    <property type="entry name" value="AA/rel_permease1"/>
</dbReference>
<dbReference type="GO" id="GO:0016020">
    <property type="term" value="C:membrane"/>
    <property type="evidence" value="ECO:0007669"/>
    <property type="project" value="UniProtKB-SubCell"/>
</dbReference>
<dbReference type="PANTHER" id="PTHR47547">
    <property type="match status" value="1"/>
</dbReference>
<dbReference type="Gene3D" id="1.20.1740.10">
    <property type="entry name" value="Amino acid/polyamine transporter I"/>
    <property type="match status" value="1"/>
</dbReference>
<dbReference type="PANTHER" id="PTHR47547:SF1">
    <property type="entry name" value="ASPARTATE-PROTON SYMPORTER"/>
    <property type="match status" value="1"/>
</dbReference>
<feature type="transmembrane region" description="Helical" evidence="5">
    <location>
        <begin position="133"/>
        <end position="152"/>
    </location>
</feature>